<proteinExistence type="predicted"/>
<comment type="caution">
    <text evidence="1">The sequence shown here is derived from an EMBL/GenBank/DDBJ whole genome shotgun (WGS) entry which is preliminary data.</text>
</comment>
<dbReference type="STRING" id="2070753.A0A3A2ZAB9"/>
<name>A0A3A2ZAB9_9EURO</name>
<dbReference type="EMBL" id="MVGC01005721">
    <property type="protein sequence ID" value="RJE16394.1"/>
    <property type="molecule type" value="Genomic_DNA"/>
</dbReference>
<evidence type="ECO:0000313" key="1">
    <source>
        <dbReference type="EMBL" id="RJE16394.1"/>
    </source>
</evidence>
<dbReference type="Proteomes" id="UP000266188">
    <property type="component" value="Unassembled WGS sequence"/>
</dbReference>
<reference evidence="2" key="1">
    <citation type="submission" date="2017-02" db="EMBL/GenBank/DDBJ databases">
        <authorList>
            <person name="Tafer H."/>
            <person name="Lopandic K."/>
        </authorList>
    </citation>
    <scope>NUCLEOTIDE SEQUENCE [LARGE SCALE GENOMIC DNA]</scope>
    <source>
        <strain evidence="2">CBS 366.77</strain>
    </source>
</reference>
<keyword evidence="2" id="KW-1185">Reference proteome</keyword>
<sequence length="63" mass="7074">MDTLWRVAGSMPEQGQGAPDRFTYTIIVKAITDASLRDVSKMDPNDLDKIHERKVQAIKEAKS</sequence>
<protein>
    <submittedName>
        <fullName evidence="1">Pentatricopeptide repeat protein</fullName>
    </submittedName>
</protein>
<organism evidence="1 2">
    <name type="scientific">Aspergillus sclerotialis</name>
    <dbReference type="NCBI Taxonomy" id="2070753"/>
    <lineage>
        <taxon>Eukaryota</taxon>
        <taxon>Fungi</taxon>
        <taxon>Dikarya</taxon>
        <taxon>Ascomycota</taxon>
        <taxon>Pezizomycotina</taxon>
        <taxon>Eurotiomycetes</taxon>
        <taxon>Eurotiomycetidae</taxon>
        <taxon>Eurotiales</taxon>
        <taxon>Aspergillaceae</taxon>
        <taxon>Aspergillus</taxon>
        <taxon>Aspergillus subgen. Polypaecilum</taxon>
    </lineage>
</organism>
<feature type="non-terminal residue" evidence="1">
    <location>
        <position position="63"/>
    </location>
</feature>
<evidence type="ECO:0000313" key="2">
    <source>
        <dbReference type="Proteomes" id="UP000266188"/>
    </source>
</evidence>
<accession>A0A3A2ZAB9</accession>
<dbReference type="OrthoDB" id="185373at2759"/>
<gene>
    <name evidence="1" type="ORF">PHISCL_11269</name>
</gene>
<dbReference type="AlphaFoldDB" id="A0A3A2ZAB9"/>